<dbReference type="AlphaFoldDB" id="A0A085JAL9"/>
<dbReference type="RefSeq" id="WP_029989890.1">
    <property type="nucleotide sequence ID" value="NZ_ATMJ01000013.1"/>
</dbReference>
<keyword evidence="2" id="KW-1185">Reference proteome</keyword>
<evidence type="ECO:0000313" key="1">
    <source>
        <dbReference type="EMBL" id="KFD17515.1"/>
    </source>
</evidence>
<name>A0A085JAL9_9GAMM</name>
<dbReference type="InterPro" id="IPR011990">
    <property type="entry name" value="TPR-like_helical_dom_sf"/>
</dbReference>
<dbReference type="SUPFAM" id="SSF48452">
    <property type="entry name" value="TPR-like"/>
    <property type="match status" value="1"/>
</dbReference>
<evidence type="ECO:0000313" key="2">
    <source>
        <dbReference type="Proteomes" id="UP000028602"/>
    </source>
</evidence>
<sequence>MGKLRITTVFFAIAVSFVSGCSEPSATIGGQRFSLPEGSSDEQLLLKARNYSGLISLKQQALKTNDSPEVRYQLAEYYYLSGDYKSSLYHLNKLMGKNTATKVSLLQSKNLSSLKKYKEALNFVGMALNKDNHSGEALNLRGVIQAENGDLKSALVSFDAARNAYFQEESVVNNIAMVYIVQKRYHEAVQMLLPVYLRGYHNPQLEHNLAFALAKTGDLRYAKEIIKRGNYAKNPDMLVADLFRVQSF</sequence>
<comment type="caution">
    <text evidence="1">The sequence shown here is derived from an EMBL/GenBank/DDBJ whole genome shotgun (WGS) entry which is preliminary data.</text>
</comment>
<dbReference type="eggNOG" id="COG5010">
    <property type="taxonomic scope" value="Bacteria"/>
</dbReference>
<accession>A0A085JAL9</accession>
<dbReference type="Proteomes" id="UP000028602">
    <property type="component" value="Unassembled WGS sequence"/>
</dbReference>
<dbReference type="PROSITE" id="PS51257">
    <property type="entry name" value="PROKAR_LIPOPROTEIN"/>
    <property type="match status" value="1"/>
</dbReference>
<dbReference type="OrthoDB" id="6480168at2"/>
<reference evidence="1 2" key="1">
    <citation type="submission" date="2014-05" db="EMBL/GenBank/DDBJ databases">
        <title>ATOL: Assembling a taxonomically balanced genome-scale reconstruction of the evolutionary history of the Enterobacteriaceae.</title>
        <authorList>
            <person name="Plunkett G.III."/>
            <person name="Neeno-Eckwall E.C."/>
            <person name="Glasner J.D."/>
            <person name="Perna N.T."/>
        </authorList>
    </citation>
    <scope>NUCLEOTIDE SEQUENCE [LARGE SCALE GENOMIC DNA]</scope>
    <source>
        <strain evidence="1 2">ATCC 33301</strain>
    </source>
</reference>
<organism evidence="1 2">
    <name type="scientific">Tatumella ptyseos ATCC 33301</name>
    <dbReference type="NCBI Taxonomy" id="1005995"/>
    <lineage>
        <taxon>Bacteria</taxon>
        <taxon>Pseudomonadati</taxon>
        <taxon>Pseudomonadota</taxon>
        <taxon>Gammaproteobacteria</taxon>
        <taxon>Enterobacterales</taxon>
        <taxon>Erwiniaceae</taxon>
        <taxon>Tatumella</taxon>
    </lineage>
</organism>
<dbReference type="EMBL" id="JMPR01000047">
    <property type="protein sequence ID" value="KFD17515.1"/>
    <property type="molecule type" value="Genomic_DNA"/>
</dbReference>
<dbReference type="Gene3D" id="1.25.40.10">
    <property type="entry name" value="Tetratricopeptide repeat domain"/>
    <property type="match status" value="2"/>
</dbReference>
<proteinExistence type="predicted"/>
<gene>
    <name evidence="1" type="ORF">GTPT_3120</name>
</gene>
<protein>
    <submittedName>
        <fullName evidence="1">TadD family pilus assembly protein</fullName>
    </submittedName>
</protein>